<feature type="repeat" description="WD" evidence="3">
    <location>
        <begin position="548"/>
        <end position="571"/>
    </location>
</feature>
<sequence length="628" mass="70392">MCPFEPPLTKTQSLHIVPLGPHHHRLCLFLCLFINSLIAYPLFDLHFDLKPQEDDEPPPKRVKVSSRKGDLPKSTLLTDPASCSLNDLMSHPLVRQGDDEVVGAKGVVKKVEFVRIVAEALYSLGYNKAGARLEEESGIPLQSAEVKLFMQQILDGKWDESVATLRKIGLIDEKIVKLASFEILEQKFFELLDGKNVMDALKTLRTELGPLCVNNDRVRELSLCIVSPLKQVLAGMSGQDVVRPKSRTKLLEELQKLLPPTVIIREQRLVHLVEQALDLQLDACRFHNSLVGEMSLLTDHQCGRDQIPSQTLQILQDHSDEVWFLQFSHGGKYLASSAADCLVIIWEVKLDGLFCVKHRFSGHQKPVSNISWSPDDHQLLTCGVEEVVRRWDVESGECIHIYEKNGLGLISCGWAPDGNRILCGVTDKSISMWDLEGKELECWKGHRTIRISDLGITSDGKHVVSVCKDNMILLFGWESKAEKVIQEDQTVTSFVLSTDNKYLLVSLWNQEIHLWDIEGTAKLISKYNGHKRSRFVIRSCFGGLNQAFISSGSEDSQVYIWHISSGELVETLAGHSGTVNCVSWNPADPHMLASASDDHTIRIWGLNQVKMEHNDTVSNGVHYCNGGT</sequence>
<dbReference type="RefSeq" id="XP_015076342.1">
    <property type="nucleotide sequence ID" value="XM_015220856.2"/>
</dbReference>
<dbReference type="CDD" id="cd00200">
    <property type="entry name" value="WD40"/>
    <property type="match status" value="1"/>
</dbReference>
<dbReference type="PROSITE" id="PS50294">
    <property type="entry name" value="WD_REPEATS_REGION"/>
    <property type="match status" value="3"/>
</dbReference>
<dbReference type="PROSITE" id="PS50082">
    <property type="entry name" value="WD_REPEATS_2"/>
    <property type="match status" value="5"/>
</dbReference>
<dbReference type="Gene3D" id="2.130.10.10">
    <property type="entry name" value="YVTN repeat-like/Quinoprotein amine dehydrogenase"/>
    <property type="match status" value="2"/>
</dbReference>
<dbReference type="PANTHER" id="PTHR22838">
    <property type="entry name" value="WD REPEAT PROTEIN 26-RELATED"/>
    <property type="match status" value="1"/>
</dbReference>
<evidence type="ECO:0000313" key="7">
    <source>
        <dbReference type="RefSeq" id="XP_015076342.1"/>
    </source>
</evidence>
<keyword evidence="2" id="KW-0677">Repeat</keyword>
<dbReference type="GeneID" id="107020475"/>
<keyword evidence="1 3" id="KW-0853">WD repeat</keyword>
<dbReference type="SUPFAM" id="SSF50978">
    <property type="entry name" value="WD40 repeat-like"/>
    <property type="match status" value="1"/>
</dbReference>
<name>A0ABM1GUV7_SOLPN</name>
<evidence type="ECO:0000313" key="6">
    <source>
        <dbReference type="Proteomes" id="UP000694930"/>
    </source>
</evidence>
<reference evidence="6" key="1">
    <citation type="journal article" date="2014" name="Nat. Genet.">
        <title>The genome of the stress-tolerant wild tomato species Solanum pennellii.</title>
        <authorList>
            <person name="Bolger A."/>
            <person name="Scossa F."/>
            <person name="Bolger M.E."/>
            <person name="Lanz C."/>
            <person name="Maumus F."/>
            <person name="Tohge T."/>
            <person name="Quesneville H."/>
            <person name="Alseekh S."/>
            <person name="Sorensen I."/>
            <person name="Lichtenstein G."/>
            <person name="Fich E.A."/>
            <person name="Conte M."/>
            <person name="Keller H."/>
            <person name="Schneeberger K."/>
            <person name="Schwacke R."/>
            <person name="Ofner I."/>
            <person name="Vrebalov J."/>
            <person name="Xu Y."/>
            <person name="Osorio S."/>
            <person name="Aflitos S.A."/>
            <person name="Schijlen E."/>
            <person name="Jimenez-Gomez J.M."/>
            <person name="Ryngajllo M."/>
            <person name="Kimura S."/>
            <person name="Kumar R."/>
            <person name="Koenig D."/>
            <person name="Headland L.R."/>
            <person name="Maloof J.N."/>
            <person name="Sinha N."/>
            <person name="van Ham R.C."/>
            <person name="Lankhorst R.K."/>
            <person name="Mao L."/>
            <person name="Vogel A."/>
            <person name="Arsova B."/>
            <person name="Panstruga R."/>
            <person name="Fei Z."/>
            <person name="Rose J.K."/>
            <person name="Zamir D."/>
            <person name="Carrari F."/>
            <person name="Giovannoni J.J."/>
            <person name="Weigel D."/>
            <person name="Usadel B."/>
            <person name="Fernie A.R."/>
        </authorList>
    </citation>
    <scope>NUCLEOTIDE SEQUENCE [LARGE SCALE GENOMIC DNA]</scope>
    <source>
        <strain evidence="6">cv. LA0716</strain>
    </source>
</reference>
<proteinExistence type="predicted"/>
<evidence type="ECO:0000256" key="1">
    <source>
        <dbReference type="ARBA" id="ARBA00022574"/>
    </source>
</evidence>
<feature type="region of interest" description="Disordered" evidence="4">
    <location>
        <begin position="54"/>
        <end position="73"/>
    </location>
</feature>
<keyword evidence="6" id="KW-1185">Reference proteome</keyword>
<dbReference type="SMART" id="SM00320">
    <property type="entry name" value="WD40"/>
    <property type="match status" value="7"/>
</dbReference>
<dbReference type="InterPro" id="IPR006594">
    <property type="entry name" value="LisH"/>
</dbReference>
<evidence type="ECO:0000256" key="2">
    <source>
        <dbReference type="ARBA" id="ARBA00022737"/>
    </source>
</evidence>
<dbReference type="InterPro" id="IPR001680">
    <property type="entry name" value="WD40_rpt"/>
</dbReference>
<protein>
    <submittedName>
        <fullName evidence="7">WD repeat-containing protein 26 homolog isoform X1</fullName>
    </submittedName>
</protein>
<dbReference type="Proteomes" id="UP000694930">
    <property type="component" value="Chromosome 5"/>
</dbReference>
<dbReference type="InterPro" id="IPR006595">
    <property type="entry name" value="CTLH_C"/>
</dbReference>
<accession>A0ABM1GUV7</accession>
<feature type="repeat" description="WD" evidence="3">
    <location>
        <begin position="360"/>
        <end position="401"/>
    </location>
</feature>
<dbReference type="Pfam" id="PF23627">
    <property type="entry name" value="LisH_WDR26"/>
    <property type="match status" value="1"/>
</dbReference>
<dbReference type="PROSITE" id="PS50896">
    <property type="entry name" value="LISH"/>
    <property type="match status" value="1"/>
</dbReference>
<dbReference type="PANTHER" id="PTHR22838:SF26">
    <property type="entry name" value="WD REPEAT-CONTAINING PROTEIN 26-LIKE"/>
    <property type="match status" value="1"/>
</dbReference>
<feature type="repeat" description="WD" evidence="3">
    <location>
        <begin position="315"/>
        <end position="349"/>
    </location>
</feature>
<dbReference type="PROSITE" id="PS50897">
    <property type="entry name" value="CTLH"/>
    <property type="match status" value="1"/>
</dbReference>
<feature type="repeat" description="WD" evidence="3">
    <location>
        <begin position="414"/>
        <end position="436"/>
    </location>
</feature>
<dbReference type="PROSITE" id="PS00678">
    <property type="entry name" value="WD_REPEATS_1"/>
    <property type="match status" value="1"/>
</dbReference>
<evidence type="ECO:0000256" key="3">
    <source>
        <dbReference type="PROSITE-ProRule" id="PRU00221"/>
    </source>
</evidence>
<dbReference type="InterPro" id="IPR051350">
    <property type="entry name" value="WD_repeat-ST_regulator"/>
</dbReference>
<dbReference type="InterPro" id="IPR019775">
    <property type="entry name" value="WD40_repeat_CS"/>
</dbReference>
<feature type="repeat" description="WD" evidence="3">
    <location>
        <begin position="572"/>
        <end position="614"/>
    </location>
</feature>
<dbReference type="InterPro" id="IPR015943">
    <property type="entry name" value="WD40/YVTN_repeat-like_dom_sf"/>
</dbReference>
<gene>
    <name evidence="7" type="primary">LOC107020475</name>
</gene>
<dbReference type="Pfam" id="PF00400">
    <property type="entry name" value="WD40"/>
    <property type="match status" value="6"/>
</dbReference>
<reference evidence="7" key="2">
    <citation type="submission" date="2025-08" db="UniProtKB">
        <authorList>
            <consortium name="RefSeq"/>
        </authorList>
    </citation>
    <scope>IDENTIFICATION</scope>
</reference>
<feature type="domain" description="CTLH" evidence="5">
    <location>
        <begin position="142"/>
        <end position="199"/>
    </location>
</feature>
<dbReference type="SMART" id="SM00668">
    <property type="entry name" value="CTLH"/>
    <property type="match status" value="1"/>
</dbReference>
<evidence type="ECO:0000256" key="4">
    <source>
        <dbReference type="SAM" id="MobiDB-lite"/>
    </source>
</evidence>
<dbReference type="InterPro" id="IPR036322">
    <property type="entry name" value="WD40_repeat_dom_sf"/>
</dbReference>
<organism evidence="6 7">
    <name type="scientific">Solanum pennellii</name>
    <name type="common">Tomato</name>
    <name type="synonym">Lycopersicon pennellii</name>
    <dbReference type="NCBI Taxonomy" id="28526"/>
    <lineage>
        <taxon>Eukaryota</taxon>
        <taxon>Viridiplantae</taxon>
        <taxon>Streptophyta</taxon>
        <taxon>Embryophyta</taxon>
        <taxon>Tracheophyta</taxon>
        <taxon>Spermatophyta</taxon>
        <taxon>Magnoliopsida</taxon>
        <taxon>eudicotyledons</taxon>
        <taxon>Gunneridae</taxon>
        <taxon>Pentapetalae</taxon>
        <taxon>asterids</taxon>
        <taxon>lamiids</taxon>
        <taxon>Solanales</taxon>
        <taxon>Solanaceae</taxon>
        <taxon>Solanoideae</taxon>
        <taxon>Solaneae</taxon>
        <taxon>Solanum</taxon>
        <taxon>Solanum subgen. Lycopersicon</taxon>
    </lineage>
</organism>
<evidence type="ECO:0000259" key="5">
    <source>
        <dbReference type="PROSITE" id="PS50897"/>
    </source>
</evidence>